<gene>
    <name evidence="1" type="ORF">HXX76_012037</name>
</gene>
<reference evidence="1" key="1">
    <citation type="journal article" date="2020" name="bioRxiv">
        <title>Comparative genomics of Chlamydomonas.</title>
        <authorList>
            <person name="Craig R.J."/>
            <person name="Hasan A.R."/>
            <person name="Ness R.W."/>
            <person name="Keightley P.D."/>
        </authorList>
    </citation>
    <scope>NUCLEOTIDE SEQUENCE</scope>
    <source>
        <strain evidence="1">SAG 7.73</strain>
    </source>
</reference>
<comment type="caution">
    <text evidence="1">The sequence shown here is derived from an EMBL/GenBank/DDBJ whole genome shotgun (WGS) entry which is preliminary data.</text>
</comment>
<dbReference type="Proteomes" id="UP000650467">
    <property type="component" value="Unassembled WGS sequence"/>
</dbReference>
<dbReference type="OrthoDB" id="528331at2759"/>
<accession>A0A835VWG5</accession>
<keyword evidence="2" id="KW-1185">Reference proteome</keyword>
<proteinExistence type="predicted"/>
<evidence type="ECO:0000313" key="1">
    <source>
        <dbReference type="EMBL" id="KAG2428054.1"/>
    </source>
</evidence>
<protein>
    <submittedName>
        <fullName evidence="1">Uncharacterized protein</fullName>
    </submittedName>
</protein>
<evidence type="ECO:0000313" key="2">
    <source>
        <dbReference type="Proteomes" id="UP000650467"/>
    </source>
</evidence>
<sequence>MTVRSIVVSFIRGAGKASRQHQGDIGREAVVDLIQQSAAKQAGIRKGWQVKAATWVKRVHVDRGDVKVGRFEGGEFQVLPHLRPRYFVPADLDTFQLKPYVEVEKKAEVAKQ</sequence>
<name>A0A835VWG5_CHLIN</name>
<dbReference type="AlphaFoldDB" id="A0A835VWG5"/>
<organism evidence="1 2">
    <name type="scientific">Chlamydomonas incerta</name>
    <dbReference type="NCBI Taxonomy" id="51695"/>
    <lineage>
        <taxon>Eukaryota</taxon>
        <taxon>Viridiplantae</taxon>
        <taxon>Chlorophyta</taxon>
        <taxon>core chlorophytes</taxon>
        <taxon>Chlorophyceae</taxon>
        <taxon>CS clade</taxon>
        <taxon>Chlamydomonadales</taxon>
        <taxon>Chlamydomonadaceae</taxon>
        <taxon>Chlamydomonas</taxon>
    </lineage>
</organism>
<dbReference type="EMBL" id="JAEHOC010000037">
    <property type="protein sequence ID" value="KAG2428054.1"/>
    <property type="molecule type" value="Genomic_DNA"/>
</dbReference>